<dbReference type="GO" id="GO:0032259">
    <property type="term" value="P:methylation"/>
    <property type="evidence" value="ECO:0007669"/>
    <property type="project" value="UniProtKB-KW"/>
</dbReference>
<dbReference type="SUPFAM" id="SSF53335">
    <property type="entry name" value="S-adenosyl-L-methionine-dependent methyltransferases"/>
    <property type="match status" value="1"/>
</dbReference>
<evidence type="ECO:0000313" key="2">
    <source>
        <dbReference type="EMBL" id="AEV31687.1"/>
    </source>
</evidence>
<dbReference type="GO" id="GO:0008168">
    <property type="term" value="F:methyltransferase activity"/>
    <property type="evidence" value="ECO:0007669"/>
    <property type="project" value="UniProtKB-KW"/>
</dbReference>
<dbReference type="STRING" id="926562.Oweho_0673"/>
<dbReference type="KEGG" id="oho:Oweho_0673"/>
<dbReference type="Gene3D" id="3.40.50.150">
    <property type="entry name" value="Vaccinia Virus protein VP39"/>
    <property type="match status" value="1"/>
</dbReference>
<dbReference type="InterPro" id="IPR029063">
    <property type="entry name" value="SAM-dependent_MTases_sf"/>
</dbReference>
<reference evidence="2 3" key="1">
    <citation type="journal article" date="2012" name="Stand. Genomic Sci.">
        <title>Genome sequence of the orange-pigmented seawater bacterium Owenweeksia hongkongensis type strain (UST20020801(T)).</title>
        <authorList>
            <person name="Riedel T."/>
            <person name="Held B."/>
            <person name="Nolan M."/>
            <person name="Lucas S."/>
            <person name="Lapidus A."/>
            <person name="Tice H."/>
            <person name="Del Rio T.G."/>
            <person name="Cheng J.F."/>
            <person name="Han C."/>
            <person name="Tapia R."/>
            <person name="Goodwin L.A."/>
            <person name="Pitluck S."/>
            <person name="Liolios K."/>
            <person name="Mavromatis K."/>
            <person name="Pagani I."/>
            <person name="Ivanova N."/>
            <person name="Mikhailova N."/>
            <person name="Pati A."/>
            <person name="Chen A."/>
            <person name="Palaniappan K."/>
            <person name="Rohde M."/>
            <person name="Tindall B.J."/>
            <person name="Detter J.C."/>
            <person name="Goker M."/>
            <person name="Woyke T."/>
            <person name="Bristow J."/>
            <person name="Eisen J.A."/>
            <person name="Markowitz V."/>
            <person name="Hugenholtz P."/>
            <person name="Klenk H.P."/>
            <person name="Kyrpides N.C."/>
        </authorList>
    </citation>
    <scope>NUCLEOTIDE SEQUENCE</scope>
    <source>
        <strain evidence="3">DSM 17368 / JCM 12287 / NRRL B-23963</strain>
    </source>
</reference>
<dbReference type="eggNOG" id="COG2227">
    <property type="taxonomic scope" value="Bacteria"/>
</dbReference>
<sequence length="232" mass="27156">MNLAYRSNEKEILDDFDLQGNELSENLRELKSVNTYLGGYSVVMNGLKAIFKQKPEQQNWHVVDVGCGGGDTLREAYHVFKNQSFKIKLTGVDANSHAIAFSRQESLVTPDIEYKIQNIFSKEFEESKADIYLFNLFLHHFEDDEILRIIKNCNAQGAVILINDLQRSSLAYHLFRLTSKLLRFSRISRHDGLLSIKKAFTRADWKRIMERAEIKTYTIEWCWAFRYRVIVY</sequence>
<dbReference type="Proteomes" id="UP000005631">
    <property type="component" value="Chromosome"/>
</dbReference>
<dbReference type="RefSeq" id="WP_014201048.1">
    <property type="nucleotide sequence ID" value="NC_016599.1"/>
</dbReference>
<dbReference type="Pfam" id="PF13847">
    <property type="entry name" value="Methyltransf_31"/>
    <property type="match status" value="1"/>
</dbReference>
<accession>G8R116</accession>
<gene>
    <name evidence="2" type="ordered locus">Oweho_0673</name>
</gene>
<name>G8R116_OWEHD</name>
<keyword evidence="3" id="KW-1185">Reference proteome</keyword>
<keyword evidence="2" id="KW-0489">Methyltransferase</keyword>
<keyword evidence="2" id="KW-0808">Transferase</keyword>
<dbReference type="HOGENOM" id="CLU_078235_1_0_10"/>
<evidence type="ECO:0000259" key="1">
    <source>
        <dbReference type="Pfam" id="PF13847"/>
    </source>
</evidence>
<evidence type="ECO:0000313" key="3">
    <source>
        <dbReference type="Proteomes" id="UP000005631"/>
    </source>
</evidence>
<protein>
    <submittedName>
        <fullName evidence="2">Methyltransferase family protein</fullName>
    </submittedName>
</protein>
<proteinExistence type="predicted"/>
<dbReference type="InterPro" id="IPR025714">
    <property type="entry name" value="Methyltranfer_dom"/>
</dbReference>
<dbReference type="AlphaFoldDB" id="G8R116"/>
<organism evidence="2 3">
    <name type="scientific">Owenweeksia hongkongensis (strain DSM 17368 / CIP 108786 / JCM 12287 / NRRL B-23963 / UST20020801)</name>
    <dbReference type="NCBI Taxonomy" id="926562"/>
    <lineage>
        <taxon>Bacteria</taxon>
        <taxon>Pseudomonadati</taxon>
        <taxon>Bacteroidota</taxon>
        <taxon>Flavobacteriia</taxon>
        <taxon>Flavobacteriales</taxon>
        <taxon>Owenweeksiaceae</taxon>
        <taxon>Owenweeksia</taxon>
    </lineage>
</organism>
<feature type="domain" description="Methyltransferase" evidence="1">
    <location>
        <begin position="58"/>
        <end position="212"/>
    </location>
</feature>
<dbReference type="EMBL" id="CP003156">
    <property type="protein sequence ID" value="AEV31687.1"/>
    <property type="molecule type" value="Genomic_DNA"/>
</dbReference>
<dbReference type="CDD" id="cd02440">
    <property type="entry name" value="AdoMet_MTases"/>
    <property type="match status" value="1"/>
</dbReference>